<sequence length="135" mass="13720">MVELHSFVPASSTAQKLANWGHLNRKVLSKLNLRVPDELIRQLVQSQPGTAEQVLLLLRDRIEERQGQSHGTGGAGQVGRARGGTRGAPGPQEGSVLVPTRAVLPQGGDKAPRGGSGGRCHAPAAGGAGAGAAAG</sequence>
<dbReference type="AlphaFoldDB" id="A0A7K4RFJ4"/>
<reference evidence="3 4" key="1">
    <citation type="submission" date="2019-09" db="EMBL/GenBank/DDBJ databases">
        <title>Bird 10,000 Genomes (B10K) Project - Family phase.</title>
        <authorList>
            <person name="Zhang G."/>
        </authorList>
    </citation>
    <scope>NUCLEOTIDE SEQUENCE [LARGE SCALE GENOMIC DNA]</scope>
    <source>
        <strain evidence="3">B10K-DU-004-15</strain>
        <tissue evidence="3">Mixed tissue sample</tissue>
    </source>
</reference>
<dbReference type="Pfam" id="PF06294">
    <property type="entry name" value="CH_2"/>
    <property type="match status" value="1"/>
</dbReference>
<name>A0A7K4RFJ4_9TYRA</name>
<dbReference type="Gene3D" id="1.10.418.10">
    <property type="entry name" value="Calponin-like domain"/>
    <property type="match status" value="1"/>
</dbReference>
<dbReference type="GO" id="GO:0005930">
    <property type="term" value="C:axoneme"/>
    <property type="evidence" value="ECO:0007669"/>
    <property type="project" value="TreeGrafter"/>
</dbReference>
<accession>A0A7K4RFJ4</accession>
<evidence type="ECO:0000313" key="4">
    <source>
        <dbReference type="Proteomes" id="UP000556200"/>
    </source>
</evidence>
<comment type="caution">
    <text evidence="3">The sequence shown here is derived from an EMBL/GenBank/DDBJ whole genome shotgun (WGS) entry which is preliminary data.</text>
</comment>
<feature type="domain" description="CH-like" evidence="2">
    <location>
        <begin position="2"/>
        <end position="58"/>
    </location>
</feature>
<proteinExistence type="predicted"/>
<protein>
    <submittedName>
        <fullName evidence="3">SPEF1 protein</fullName>
    </submittedName>
</protein>
<dbReference type="InterPro" id="IPR052111">
    <property type="entry name" value="Spermatogenesis_Ciliary_MAP"/>
</dbReference>
<feature type="compositionally biased region" description="Gly residues" evidence="1">
    <location>
        <begin position="126"/>
        <end position="135"/>
    </location>
</feature>
<evidence type="ECO:0000259" key="2">
    <source>
        <dbReference type="Pfam" id="PF06294"/>
    </source>
</evidence>
<feature type="compositionally biased region" description="Gly residues" evidence="1">
    <location>
        <begin position="70"/>
        <end position="87"/>
    </location>
</feature>
<gene>
    <name evidence="3" type="primary">Spef1</name>
    <name evidence="3" type="ORF">NEOCIN_R08699</name>
</gene>
<dbReference type="InterPro" id="IPR010441">
    <property type="entry name" value="CH_2"/>
</dbReference>
<feature type="non-terminal residue" evidence="3">
    <location>
        <position position="135"/>
    </location>
</feature>
<feature type="region of interest" description="Disordered" evidence="1">
    <location>
        <begin position="64"/>
        <end position="135"/>
    </location>
</feature>
<dbReference type="GO" id="GO:0008017">
    <property type="term" value="F:microtubule binding"/>
    <property type="evidence" value="ECO:0007669"/>
    <property type="project" value="TreeGrafter"/>
</dbReference>
<dbReference type="Proteomes" id="UP000556200">
    <property type="component" value="Unassembled WGS sequence"/>
</dbReference>
<keyword evidence="4" id="KW-1185">Reference proteome</keyword>
<feature type="non-terminal residue" evidence="3">
    <location>
        <position position="1"/>
    </location>
</feature>
<dbReference type="PANTHER" id="PTHR12509">
    <property type="entry name" value="SPERMATOGENESIS-ASSOCIATED 4-RELATED"/>
    <property type="match status" value="1"/>
</dbReference>
<evidence type="ECO:0000256" key="1">
    <source>
        <dbReference type="SAM" id="MobiDB-lite"/>
    </source>
</evidence>
<dbReference type="GO" id="GO:0051493">
    <property type="term" value="P:regulation of cytoskeleton organization"/>
    <property type="evidence" value="ECO:0007669"/>
    <property type="project" value="TreeGrafter"/>
</dbReference>
<evidence type="ECO:0000313" key="3">
    <source>
        <dbReference type="EMBL" id="NWQ72049.1"/>
    </source>
</evidence>
<dbReference type="PANTHER" id="PTHR12509:SF9">
    <property type="entry name" value="SPERM FLAGELLAR PROTEIN 1 ISOFORM X1"/>
    <property type="match status" value="1"/>
</dbReference>
<dbReference type="InterPro" id="IPR036872">
    <property type="entry name" value="CH_dom_sf"/>
</dbReference>
<organism evidence="3 4">
    <name type="scientific">Neopipo cinnamomea</name>
    <dbReference type="NCBI Taxonomy" id="456388"/>
    <lineage>
        <taxon>Eukaryota</taxon>
        <taxon>Metazoa</taxon>
        <taxon>Chordata</taxon>
        <taxon>Craniata</taxon>
        <taxon>Vertebrata</taxon>
        <taxon>Euteleostomi</taxon>
        <taxon>Archelosauria</taxon>
        <taxon>Archosauria</taxon>
        <taxon>Dinosauria</taxon>
        <taxon>Saurischia</taxon>
        <taxon>Theropoda</taxon>
        <taxon>Coelurosauria</taxon>
        <taxon>Aves</taxon>
        <taxon>Neognathae</taxon>
        <taxon>Neoaves</taxon>
        <taxon>Telluraves</taxon>
        <taxon>Australaves</taxon>
        <taxon>Passeriformes</taxon>
        <taxon>Tyrannidae</taxon>
        <taxon>Neopipo</taxon>
    </lineage>
</organism>
<dbReference type="EMBL" id="VYZA01003602">
    <property type="protein sequence ID" value="NWQ72049.1"/>
    <property type="molecule type" value="Genomic_DNA"/>
</dbReference>